<dbReference type="EMBL" id="RWIT01000013">
    <property type="protein sequence ID" value="RSK45455.1"/>
    <property type="molecule type" value="Genomic_DNA"/>
</dbReference>
<dbReference type="Proteomes" id="UP000273500">
    <property type="component" value="Unassembled WGS sequence"/>
</dbReference>
<dbReference type="AlphaFoldDB" id="A0A3R9N0X4"/>
<evidence type="ECO:0000313" key="1">
    <source>
        <dbReference type="EMBL" id="RSK45455.1"/>
    </source>
</evidence>
<name>A0A3R9N0X4_9BACT</name>
<keyword evidence="2" id="KW-1185">Reference proteome</keyword>
<accession>A0A3R9N0X4</accession>
<dbReference type="OrthoDB" id="1493732at2"/>
<dbReference type="RefSeq" id="WP_125423183.1">
    <property type="nucleotide sequence ID" value="NZ_RWIT01000013.1"/>
</dbReference>
<sequence>MALFNSVAECMQYLETCKKAFPVLHEIIKPGDVKAWAKQLAAHASLDDYLLTEMGNLNLLNISIATGWGLENGRQDEPPLRHYQGLLEKLSTYLDKFPRLKANRSFRGKVKNLTGLSLLTTLSELSLAFQLATNGYQVVFEKKFKRAAAAADKDVDVSATDATGHVVHFEVYMPSKVMEDEGFLDLNEDDADFAGRVEAKLLTKFGNEVITALDGQVFLAVNTAFFDRLRVKNAFSFTASDYSRLIDLVPRPVDGILLFDDDFGAGNSFRFGPLLRKL</sequence>
<evidence type="ECO:0000313" key="2">
    <source>
        <dbReference type="Proteomes" id="UP000273500"/>
    </source>
</evidence>
<gene>
    <name evidence="1" type="ORF">EI291_17820</name>
</gene>
<reference evidence="1 2" key="1">
    <citation type="submission" date="2018-12" db="EMBL/GenBank/DDBJ databases">
        <authorList>
            <person name="Feng G."/>
            <person name="Zhu H."/>
        </authorList>
    </citation>
    <scope>NUCLEOTIDE SEQUENCE [LARGE SCALE GENOMIC DNA]</scope>
    <source>
        <strain evidence="1 2">KCTC 12533</strain>
    </source>
</reference>
<comment type="caution">
    <text evidence="1">The sequence shown here is derived from an EMBL/GenBank/DDBJ whole genome shotgun (WGS) entry which is preliminary data.</text>
</comment>
<protein>
    <submittedName>
        <fullName evidence="1">Uncharacterized protein</fullName>
    </submittedName>
</protein>
<organism evidence="1 2">
    <name type="scientific">Hymenobacter rigui</name>
    <dbReference type="NCBI Taxonomy" id="334424"/>
    <lineage>
        <taxon>Bacteria</taxon>
        <taxon>Pseudomonadati</taxon>
        <taxon>Bacteroidota</taxon>
        <taxon>Cytophagia</taxon>
        <taxon>Cytophagales</taxon>
        <taxon>Hymenobacteraceae</taxon>
        <taxon>Hymenobacter</taxon>
    </lineage>
</organism>
<proteinExistence type="predicted"/>